<comment type="caution">
    <text evidence="2">The sequence shown here is derived from an EMBL/GenBank/DDBJ whole genome shotgun (WGS) entry which is preliminary data.</text>
</comment>
<dbReference type="InterPro" id="IPR036388">
    <property type="entry name" value="WH-like_DNA-bd_sf"/>
</dbReference>
<sequence length="1008" mass="115929">MNPSKDRNNWKTVGEVINLIRKPIALYTGQIVKKWHAKLCCRLQGECANPVVCKKETDYKKLCHSCNQWYQELAKWHKKANKRQIKWRENCDTSKWPVDPWEVAKFFMPILGHNKGTIKDAESTDLSYLLNVLEWMNDVIFSPDKRVDLDLVRKLRSEVRNPWAHSATQELTDADLNNAFDTANKILADLDIVFSCDEVKKCIKDIKSVQTGGITNVVKAELDTQNLLRYDVVATRLTVNQLSEEINQLKENQISDRQIFEKKLENLDKCISQLQISYVQKTERRAQIKNCIPDKPCTFIGRDAEVKEIISSLMEDGCGIVSIVGGPGFGKSTVAIEVSHRLSDNRDIVVIFSYMSNVSTVSDVFQRLCQDVGVNPGEDCKSSFTLWLRNNERVILVMDNIEQLLEEVRSEFTELVLTLRKNSQQQLQILATTRTAFSIPNQPTKSIQIGELDEKSSVELLRKCCPNTDVEDIYLCDLAKLCGFIPLALCITGSRIPRLDDPAELIQWLEEKPMKALQSTDKTQCVRKAIEFSFQMLTSEDKKAFARLSVFNGNFQKKSAQEAIERDGFETQDFLEQLVDRSLIQSSSDERFVIHSLIRRFLTDHDQLQDEKAIGEELMVRHFLELCHSWTMKSYSKDGFTDARKLLKEDAHNVEETLRICCQNEATSLNINVIESLARSDIYNSSSRLFSIFGRDLLPRTVLKNFYEFCIMLAGGRKQLAIEITFQCLVADEEGRRIGWKSPQYIVRMELIKELFDRNETVLKEVRSLHQFCYYFYARYYSRIARNTPCPDLPEDDHESLSEDKDRSSIDNVGETLILIERGHLSKTRGIKVFHSDKIKYQKYLECAKSFYNQALSSAKELLGDHELTGACHKYLGDVYFTMWKNEEALPHYSDAIQLRRKLQLDSNEPFVYLLKNYGLCLSFLSRINESVDVLNEARDIADKLAERGTLCRANVYFALARMCRRWKPDCQEAAKHAYAAMEMKGSLHPNNVKTLEKIIKTAEGSMA</sequence>
<dbReference type="Gene3D" id="3.40.50.300">
    <property type="entry name" value="P-loop containing nucleotide triphosphate hydrolases"/>
    <property type="match status" value="1"/>
</dbReference>
<keyword evidence="3" id="KW-1185">Reference proteome</keyword>
<dbReference type="Gene3D" id="1.25.40.10">
    <property type="entry name" value="Tetratricopeptide repeat domain"/>
    <property type="match status" value="1"/>
</dbReference>
<evidence type="ECO:0000313" key="2">
    <source>
        <dbReference type="EMBL" id="CAB4002996.1"/>
    </source>
</evidence>
<dbReference type="InterPro" id="IPR027897">
    <property type="entry name" value="DUF4559"/>
</dbReference>
<dbReference type="PANTHER" id="PTHR47691:SF3">
    <property type="entry name" value="HTH-TYPE TRANSCRIPTIONAL REGULATOR RV0890C-RELATED"/>
    <property type="match status" value="1"/>
</dbReference>
<dbReference type="Pfam" id="PF00931">
    <property type="entry name" value="NB-ARC"/>
    <property type="match status" value="1"/>
</dbReference>
<dbReference type="GO" id="GO:0043531">
    <property type="term" value="F:ADP binding"/>
    <property type="evidence" value="ECO:0007669"/>
    <property type="project" value="InterPro"/>
</dbReference>
<gene>
    <name evidence="2" type="ORF">PACLA_8A036953</name>
</gene>
<dbReference type="OrthoDB" id="5958797at2759"/>
<evidence type="ECO:0000313" key="3">
    <source>
        <dbReference type="Proteomes" id="UP001152795"/>
    </source>
</evidence>
<dbReference type="InterPro" id="IPR002182">
    <property type="entry name" value="NB-ARC"/>
</dbReference>
<dbReference type="AlphaFoldDB" id="A0A6S7HF17"/>
<dbReference type="SUPFAM" id="SSF48452">
    <property type="entry name" value="TPR-like"/>
    <property type="match status" value="1"/>
</dbReference>
<protein>
    <submittedName>
        <fullName evidence="2">E3 ubiquitin- ligase DZIP3</fullName>
    </submittedName>
</protein>
<dbReference type="PANTHER" id="PTHR47691">
    <property type="entry name" value="REGULATOR-RELATED"/>
    <property type="match status" value="1"/>
</dbReference>
<name>A0A6S7HF17_PARCT</name>
<accession>A0A6S7HF17</accession>
<dbReference type="InterPro" id="IPR011990">
    <property type="entry name" value="TPR-like_helical_dom_sf"/>
</dbReference>
<dbReference type="Gene3D" id="1.10.10.10">
    <property type="entry name" value="Winged helix-like DNA-binding domain superfamily/Winged helix DNA-binding domain"/>
    <property type="match status" value="1"/>
</dbReference>
<feature type="domain" description="NB-ARC" evidence="1">
    <location>
        <begin position="303"/>
        <end position="464"/>
    </location>
</feature>
<dbReference type="SUPFAM" id="SSF52540">
    <property type="entry name" value="P-loop containing nucleoside triphosphate hydrolases"/>
    <property type="match status" value="1"/>
</dbReference>
<proteinExistence type="predicted"/>
<dbReference type="Pfam" id="PF15112">
    <property type="entry name" value="DUF4559"/>
    <property type="match status" value="1"/>
</dbReference>
<organism evidence="2 3">
    <name type="scientific">Paramuricea clavata</name>
    <name type="common">Red gorgonian</name>
    <name type="synonym">Violescent sea-whip</name>
    <dbReference type="NCBI Taxonomy" id="317549"/>
    <lineage>
        <taxon>Eukaryota</taxon>
        <taxon>Metazoa</taxon>
        <taxon>Cnidaria</taxon>
        <taxon>Anthozoa</taxon>
        <taxon>Octocorallia</taxon>
        <taxon>Malacalcyonacea</taxon>
        <taxon>Plexauridae</taxon>
        <taxon>Paramuricea</taxon>
    </lineage>
</organism>
<dbReference type="PRINTS" id="PR00364">
    <property type="entry name" value="DISEASERSIST"/>
</dbReference>
<reference evidence="2" key="1">
    <citation type="submission" date="2020-04" db="EMBL/GenBank/DDBJ databases">
        <authorList>
            <person name="Alioto T."/>
            <person name="Alioto T."/>
            <person name="Gomez Garrido J."/>
        </authorList>
    </citation>
    <scope>NUCLEOTIDE SEQUENCE</scope>
    <source>
        <strain evidence="2">A484AB</strain>
    </source>
</reference>
<dbReference type="Proteomes" id="UP001152795">
    <property type="component" value="Unassembled WGS sequence"/>
</dbReference>
<evidence type="ECO:0000259" key="1">
    <source>
        <dbReference type="Pfam" id="PF00931"/>
    </source>
</evidence>
<dbReference type="InterPro" id="IPR027417">
    <property type="entry name" value="P-loop_NTPase"/>
</dbReference>
<dbReference type="GO" id="GO:0016874">
    <property type="term" value="F:ligase activity"/>
    <property type="evidence" value="ECO:0007669"/>
    <property type="project" value="UniProtKB-KW"/>
</dbReference>
<keyword evidence="2" id="KW-0436">Ligase</keyword>
<dbReference type="EMBL" id="CACRXK020004507">
    <property type="protein sequence ID" value="CAB4002996.1"/>
    <property type="molecule type" value="Genomic_DNA"/>
</dbReference>